<feature type="domain" description="Transposase IS4-like" evidence="1">
    <location>
        <begin position="98"/>
        <end position="270"/>
    </location>
</feature>
<accession>A0AAW6BNL7</accession>
<dbReference type="InterPro" id="IPR025161">
    <property type="entry name" value="IS402-like_dom"/>
</dbReference>
<organism evidence="3 4">
    <name type="scientific">Photorhabdus bodei</name>
    <dbReference type="NCBI Taxonomy" id="2029681"/>
    <lineage>
        <taxon>Bacteria</taxon>
        <taxon>Pseudomonadati</taxon>
        <taxon>Pseudomonadota</taxon>
        <taxon>Gammaproteobacteria</taxon>
        <taxon>Enterobacterales</taxon>
        <taxon>Morganellaceae</taxon>
        <taxon>Photorhabdus</taxon>
    </lineage>
</organism>
<gene>
    <name evidence="3" type="ORF">PH362_15000</name>
</gene>
<reference evidence="3" key="1">
    <citation type="submission" date="2023-01" db="EMBL/GenBank/DDBJ databases">
        <title>Genome sequencing of Photorhabdus bodei 09-20.</title>
        <authorList>
            <person name="Kalindamar S."/>
            <person name="Kumru S."/>
        </authorList>
    </citation>
    <scope>NUCLEOTIDE SEQUENCE</scope>
    <source>
        <strain evidence="3">09-20</strain>
    </source>
</reference>
<evidence type="ECO:0000313" key="3">
    <source>
        <dbReference type="EMBL" id="MDB6373212.1"/>
    </source>
</evidence>
<sequence>MARYDLPDEAWELLLPLLPLEHSQRPGHPYVEHRRVINGMFWVLCSGAPWRDLPERYGSWKTVYNRFNRWSKSGIINLIFNKLLSILDEQDLVDWSAISLDGSNIRAAHCAAGAPKKHPDVTADHGLGRSQGGYGSKIHLAVDGKGHPLNVVLSAGQCHESQYAVRLLDGLGIQRKNGFMKRRSKAVIADKGYASHVLRNRLKSQGIKVIIPYKSNEKARSDGRVKFDHKTYRRRNVVERCFGRLKEHRRIATRYEKTARNYIAMVKLGCIRLFLKAII</sequence>
<dbReference type="GO" id="GO:0003677">
    <property type="term" value="F:DNA binding"/>
    <property type="evidence" value="ECO:0007669"/>
    <property type="project" value="InterPro"/>
</dbReference>
<feature type="domain" description="Insertion element IS402-like" evidence="2">
    <location>
        <begin position="6"/>
        <end position="79"/>
    </location>
</feature>
<comment type="caution">
    <text evidence="3">The sequence shown here is derived from an EMBL/GenBank/DDBJ whole genome shotgun (WGS) entry which is preliminary data.</text>
</comment>
<proteinExistence type="predicted"/>
<dbReference type="PANTHER" id="PTHR30007:SF1">
    <property type="entry name" value="BLR1914 PROTEIN"/>
    <property type="match status" value="1"/>
</dbReference>
<dbReference type="GO" id="GO:0004803">
    <property type="term" value="F:transposase activity"/>
    <property type="evidence" value="ECO:0007669"/>
    <property type="project" value="InterPro"/>
</dbReference>
<evidence type="ECO:0000259" key="1">
    <source>
        <dbReference type="Pfam" id="PF01609"/>
    </source>
</evidence>
<evidence type="ECO:0000259" key="2">
    <source>
        <dbReference type="Pfam" id="PF13340"/>
    </source>
</evidence>
<dbReference type="InterPro" id="IPR002559">
    <property type="entry name" value="Transposase_11"/>
</dbReference>
<dbReference type="Pfam" id="PF01609">
    <property type="entry name" value="DDE_Tnp_1"/>
    <property type="match status" value="1"/>
</dbReference>
<dbReference type="Pfam" id="PF13340">
    <property type="entry name" value="DUF4096"/>
    <property type="match status" value="1"/>
</dbReference>
<dbReference type="PANTHER" id="PTHR30007">
    <property type="entry name" value="PHP DOMAIN PROTEIN"/>
    <property type="match status" value="1"/>
</dbReference>
<dbReference type="NCBIfam" id="NF033580">
    <property type="entry name" value="transpos_IS5_3"/>
    <property type="match status" value="1"/>
</dbReference>
<dbReference type="Proteomes" id="UP001212996">
    <property type="component" value="Unassembled WGS sequence"/>
</dbReference>
<dbReference type="EMBL" id="JAQMFO010000022">
    <property type="protein sequence ID" value="MDB6373212.1"/>
    <property type="molecule type" value="Genomic_DNA"/>
</dbReference>
<protein>
    <submittedName>
        <fullName evidence="3">IS5 family transposase</fullName>
    </submittedName>
</protein>
<dbReference type="RefSeq" id="WP_271866811.1">
    <property type="nucleotide sequence ID" value="NZ_JAQMFO010000022.1"/>
</dbReference>
<dbReference type="AlphaFoldDB" id="A0AAW6BNL7"/>
<name>A0AAW6BNL7_9GAMM</name>
<evidence type="ECO:0000313" key="4">
    <source>
        <dbReference type="Proteomes" id="UP001212996"/>
    </source>
</evidence>
<dbReference type="GO" id="GO:0006313">
    <property type="term" value="P:DNA transposition"/>
    <property type="evidence" value="ECO:0007669"/>
    <property type="project" value="InterPro"/>
</dbReference>